<proteinExistence type="predicted"/>
<dbReference type="InterPro" id="IPR017732">
    <property type="entry name" value="T4/T6SS_DotU"/>
</dbReference>
<evidence type="ECO:0000256" key="1">
    <source>
        <dbReference type="SAM" id="Phobius"/>
    </source>
</evidence>
<keyword evidence="1" id="KW-1133">Transmembrane helix</keyword>
<evidence type="ECO:0000259" key="2">
    <source>
        <dbReference type="Pfam" id="PF09850"/>
    </source>
</evidence>
<accession>A0ABR9EIS9</accession>
<reference evidence="3 4" key="1">
    <citation type="submission" date="2015-03" db="EMBL/GenBank/DDBJ databases">
        <title>Genome sequence of Pseudoalteromonas aurantia.</title>
        <authorList>
            <person name="Xie B.-B."/>
            <person name="Rong J.-C."/>
            <person name="Qin Q.-L."/>
            <person name="Zhang Y.-Z."/>
        </authorList>
    </citation>
    <scope>NUCLEOTIDE SEQUENCE [LARGE SCALE GENOMIC DNA]</scope>
    <source>
        <strain evidence="3 4">208</strain>
    </source>
</reference>
<evidence type="ECO:0000313" key="4">
    <source>
        <dbReference type="Proteomes" id="UP000615755"/>
    </source>
</evidence>
<keyword evidence="1" id="KW-0472">Membrane</keyword>
<evidence type="ECO:0000313" key="3">
    <source>
        <dbReference type="EMBL" id="MBE0369633.1"/>
    </source>
</evidence>
<protein>
    <submittedName>
        <fullName evidence="3">Type VI secretion system protein ImpK</fullName>
    </submittedName>
</protein>
<name>A0ABR9EIS9_9GAMM</name>
<keyword evidence="4" id="KW-1185">Reference proteome</keyword>
<feature type="transmembrane region" description="Helical" evidence="1">
    <location>
        <begin position="216"/>
        <end position="236"/>
    </location>
</feature>
<dbReference type="InterPro" id="IPR036680">
    <property type="entry name" value="SPOR-like_sf"/>
</dbReference>
<dbReference type="Gene3D" id="1.25.40.590">
    <property type="entry name" value="Type IV / VI secretion system, DotU"/>
    <property type="match status" value="1"/>
</dbReference>
<dbReference type="Proteomes" id="UP000615755">
    <property type="component" value="Unassembled WGS sequence"/>
</dbReference>
<dbReference type="SUPFAM" id="SSF110997">
    <property type="entry name" value="Sporulation related repeat"/>
    <property type="match status" value="1"/>
</dbReference>
<organism evidence="3 4">
    <name type="scientific">Pseudoalteromonas aurantia 208</name>
    <dbReference type="NCBI Taxonomy" id="1314867"/>
    <lineage>
        <taxon>Bacteria</taxon>
        <taxon>Pseudomonadati</taxon>
        <taxon>Pseudomonadota</taxon>
        <taxon>Gammaproteobacteria</taxon>
        <taxon>Alteromonadales</taxon>
        <taxon>Pseudoalteromonadaceae</taxon>
        <taxon>Pseudoalteromonas</taxon>
    </lineage>
</organism>
<feature type="domain" description="Type IV / VI secretion system DotU" evidence="2">
    <location>
        <begin position="35"/>
        <end position="236"/>
    </location>
</feature>
<gene>
    <name evidence="3" type="primary">impK</name>
    <name evidence="3" type="ORF">PAUR_a4177</name>
</gene>
<dbReference type="Pfam" id="PF09850">
    <property type="entry name" value="DotU"/>
    <property type="match status" value="1"/>
</dbReference>
<dbReference type="EMBL" id="AQGV01000013">
    <property type="protein sequence ID" value="MBE0369633.1"/>
    <property type="molecule type" value="Genomic_DNA"/>
</dbReference>
<dbReference type="RefSeq" id="WP_192508847.1">
    <property type="nucleotide sequence ID" value="NZ_AQGV01000013.1"/>
</dbReference>
<keyword evidence="1" id="KW-0812">Transmembrane</keyword>
<sequence>MNTASYTVNQFSLVDERNTALKDLLSEFSWQGEELMRLSLPLMPMIDAIKSLDDPVSLDNYRAHLVLELKNIKQRGHELEVSPALLDKLCFIWAAYFDERVSYESTLDTTQWQNKTLVSQLFGVRNSGETFFNLIKQLMGFPKKHLALLKVCYVILQLGFKGKYHNHHGAQLKQIIAEINYALSELGAFKIYADEQPRKVRVFRRRFGLFKGVKPLYFWLTMLLILLTSLFSYNHYLGEMYQQQNLEYQVMADDTYQHLKKLQPPKMFMENTQFFEQAKYEQSAIGAVATVNNEVTTSALGPSKALKSDPLELATAEFNEAPIDTASAVQTVRYLVQIGAFKNRQRAENLQKTCANSQYPLQIIEQQERQLVGVITSGFAQAKTVSDYFTEFCKIIPYIKKYQ</sequence>
<comment type="caution">
    <text evidence="3">The sequence shown here is derived from an EMBL/GenBank/DDBJ whole genome shotgun (WGS) entry which is preliminary data.</text>
</comment>
<dbReference type="PANTHER" id="PTHR38033:SF1">
    <property type="entry name" value="DOTU FAMILY TYPE IV_VI SECRETION SYSTEM PROTEIN"/>
    <property type="match status" value="1"/>
</dbReference>
<dbReference type="PANTHER" id="PTHR38033">
    <property type="entry name" value="MEMBRANE PROTEIN-RELATED"/>
    <property type="match status" value="1"/>
</dbReference>
<dbReference type="InterPro" id="IPR038522">
    <property type="entry name" value="T4/T6SS_DotU_sf"/>
</dbReference>